<feature type="compositionally biased region" description="Basic and acidic residues" evidence="1">
    <location>
        <begin position="87"/>
        <end position="102"/>
    </location>
</feature>
<feature type="compositionally biased region" description="Basic and acidic residues" evidence="1">
    <location>
        <begin position="300"/>
        <end position="311"/>
    </location>
</feature>
<feature type="compositionally biased region" description="Basic and acidic residues" evidence="1">
    <location>
        <begin position="321"/>
        <end position="345"/>
    </location>
</feature>
<feature type="compositionally biased region" description="Basic residues" evidence="1">
    <location>
        <begin position="475"/>
        <end position="484"/>
    </location>
</feature>
<organism evidence="3 4">
    <name type="scientific">Galendromus occidentalis</name>
    <name type="common">western predatory mite</name>
    <dbReference type="NCBI Taxonomy" id="34638"/>
    <lineage>
        <taxon>Eukaryota</taxon>
        <taxon>Metazoa</taxon>
        <taxon>Ecdysozoa</taxon>
        <taxon>Arthropoda</taxon>
        <taxon>Chelicerata</taxon>
        <taxon>Arachnida</taxon>
        <taxon>Acari</taxon>
        <taxon>Parasitiformes</taxon>
        <taxon>Mesostigmata</taxon>
        <taxon>Gamasina</taxon>
        <taxon>Phytoseioidea</taxon>
        <taxon>Phytoseiidae</taxon>
        <taxon>Typhlodrominae</taxon>
        <taxon>Galendromus</taxon>
    </lineage>
</organism>
<feature type="region of interest" description="Disordered" evidence="1">
    <location>
        <begin position="143"/>
        <end position="451"/>
    </location>
</feature>
<protein>
    <submittedName>
        <fullName evidence="4">Uncharacterized protein LOC114828320</fullName>
    </submittedName>
</protein>
<feature type="compositionally biased region" description="Basic and acidic residues" evidence="1">
    <location>
        <begin position="359"/>
        <end position="374"/>
    </location>
</feature>
<evidence type="ECO:0000256" key="2">
    <source>
        <dbReference type="SAM" id="SignalP"/>
    </source>
</evidence>
<proteinExistence type="predicted"/>
<feature type="region of interest" description="Disordered" evidence="1">
    <location>
        <begin position="467"/>
        <end position="756"/>
    </location>
</feature>
<gene>
    <name evidence="4" type="primary">LOC114828320</name>
</gene>
<feature type="compositionally biased region" description="Polar residues" evidence="1">
    <location>
        <begin position="845"/>
        <end position="854"/>
    </location>
</feature>
<dbReference type="AlphaFoldDB" id="A0AAJ7SFZ8"/>
<reference evidence="4" key="1">
    <citation type="submission" date="2025-08" db="UniProtKB">
        <authorList>
            <consortium name="RefSeq"/>
        </authorList>
    </citation>
    <scope>IDENTIFICATION</scope>
</reference>
<feature type="compositionally biased region" description="Basic and acidic residues" evidence="1">
    <location>
        <begin position="275"/>
        <end position="286"/>
    </location>
</feature>
<accession>A0AAJ7SFZ8</accession>
<evidence type="ECO:0000313" key="4">
    <source>
        <dbReference type="RefSeq" id="XP_028967809.1"/>
    </source>
</evidence>
<feature type="compositionally biased region" description="Basic and acidic residues" evidence="1">
    <location>
        <begin position="570"/>
        <end position="584"/>
    </location>
</feature>
<feature type="region of interest" description="Disordered" evidence="1">
    <location>
        <begin position="1018"/>
        <end position="1105"/>
    </location>
</feature>
<feature type="compositionally biased region" description="Low complexity" evidence="1">
    <location>
        <begin position="702"/>
        <end position="712"/>
    </location>
</feature>
<evidence type="ECO:0000256" key="1">
    <source>
        <dbReference type="SAM" id="MobiDB-lite"/>
    </source>
</evidence>
<feature type="region of interest" description="Disordered" evidence="1">
    <location>
        <begin position="77"/>
        <end position="115"/>
    </location>
</feature>
<feature type="signal peptide" evidence="2">
    <location>
        <begin position="1"/>
        <end position="16"/>
    </location>
</feature>
<name>A0AAJ7SFZ8_9ACAR</name>
<dbReference type="KEGG" id="goe:114828320"/>
<feature type="chain" id="PRO_5042568024" evidence="2">
    <location>
        <begin position="17"/>
        <end position="1257"/>
    </location>
</feature>
<feature type="region of interest" description="Disordered" evidence="1">
    <location>
        <begin position="831"/>
        <end position="854"/>
    </location>
</feature>
<sequence length="1257" mass="138882">MLGLWALCLTGLVAKAQQLIGEAPETVQEPSYMSLRAASRDPEFVRSVMQLEESMPAGYSIDPRIAMTADSTSIEELGEDPITTKLEQQEAEKESRTRRDEADGNSAEGFGFDNNAKAKLEEEMASAERAVAKYDKMFGRDSKNKFSTVAGDDSYGNSFGGGADNDDNYDDRSGRGGGGRGHYARTSGDTGYRGKSPGAYDRQYDGNRYNADSGGEFGGGDDGGGGAERSYEPRTSYGNNDGGDAYRTNSGDNYADDGKSDYSAERARAFNQATDDDHGKDRDYGNENRNVGGYEGNNDFSERGGDYKPVSREGSTSRTINFHEKPKPKLKPYREILEEQDRLKEQGGGPPFEANEDGYDGKTEGFDGRYKAEGFDDDQAPQGANGERDREGGGGDYGSDDEGVNAASQTPRDNNEKYAELDGPDYESQRGTDYYDRKRASDDSGEASDKVRIVLPAPLISPIVMASAMGNRPPKPIHVRRKRAALSENPEVLREQPTGDASSMEYSNTDFDPGDGNGDDLRDIPSSFDGIVAGGGFIDDIAPHGEVNSTTSSSDRVINYSAEEGAIPSKRSDLEEDYLAKTGRELGPAPPGMDPADERFTIGNFKPVFPVDDPEETASRGDGDGNSVGPASSDGYPDREDDEDVNHFHSEALRPASAAYTSAGPNLEVPYGLDAPTPVSMTASGQGARYPSMAFQGRSEFSLSPLTSTPTSPSTPPPLPAFAALTDDSSSPRQVGPIPFPDEPPKAPIGETNNEGGTRYKLERTRILQKEDIHRSSYARPSQTIPVYRSMIAPVITQYQQSRIGGNLRRRRRSVGSKIISFEVARNNVTYDSDRNDHHSDNSSTPGHSNFTADVSDQNVRADGEMYVLRKRRGIPDEEKCGRHGSSDEDCVYGESRTQPAVVKAEAPKDLQTSSSKQMNDGAKMAPLVTADTSNEEILWGLQLAKNEPNGRRRSKVVVINTAEEALKPTWLISPTPKPARGILGWLGFSRTPAKTFEEQIAADILGKLDNKERVIIEHTDDDTSQSQESISLKRGEPRQKRRRRRRKHHRRPHASEEDSRERFRPAFDRSHEDFEQDRPERPRRKPLKLLVLPQSQEEPEEQANERLEIIQKFPRARQVYREYRPRGRNGKVKEKILVYSSTFGEPVVTLPDVKHDQKREIPEERGFRKRSDGPKIKILSLQREPPRALMRFPDNHRDDDLVRKGFVIVGRNVMSPGAGRVVRKMRTNGRTYTLIPKPKDIAEITVSSTIKVKEQK</sequence>
<feature type="compositionally biased region" description="Polar residues" evidence="1">
    <location>
        <begin position="499"/>
        <end position="510"/>
    </location>
</feature>
<feature type="compositionally biased region" description="Basic and acidic residues" evidence="1">
    <location>
        <begin position="427"/>
        <end position="451"/>
    </location>
</feature>
<feature type="compositionally biased region" description="Basic and acidic residues" evidence="1">
    <location>
        <begin position="256"/>
        <end position="268"/>
    </location>
</feature>
<dbReference type="GeneID" id="114828320"/>
<feature type="compositionally biased region" description="Polar residues" evidence="1">
    <location>
        <begin position="547"/>
        <end position="556"/>
    </location>
</feature>
<keyword evidence="3" id="KW-1185">Reference proteome</keyword>
<feature type="compositionally biased region" description="Basic and acidic residues" evidence="1">
    <location>
        <begin position="832"/>
        <end position="841"/>
    </location>
</feature>
<feature type="compositionally biased region" description="Basic and acidic residues" evidence="1">
    <location>
        <begin position="1054"/>
        <end position="1081"/>
    </location>
</feature>
<feature type="compositionally biased region" description="Basic residues" evidence="1">
    <location>
        <begin position="1040"/>
        <end position="1053"/>
    </location>
</feature>
<evidence type="ECO:0000313" key="3">
    <source>
        <dbReference type="Proteomes" id="UP000694867"/>
    </source>
</evidence>
<dbReference type="RefSeq" id="XP_028967809.1">
    <property type="nucleotide sequence ID" value="XM_029111976.1"/>
</dbReference>
<feature type="compositionally biased region" description="Gly residues" evidence="1">
    <location>
        <begin position="215"/>
        <end position="227"/>
    </location>
</feature>
<keyword evidence="2" id="KW-0732">Signal</keyword>
<dbReference type="Proteomes" id="UP000694867">
    <property type="component" value="Unplaced"/>
</dbReference>